<proteinExistence type="predicted"/>
<reference evidence="1" key="1">
    <citation type="journal article" date="2013" name="J. Plant Res.">
        <title>Effect of fungi and light on seed germination of three Opuntia species from semiarid lands of central Mexico.</title>
        <authorList>
            <person name="Delgado-Sanchez P."/>
            <person name="Jimenez-Bremont J.F."/>
            <person name="Guerrero-Gonzalez Mde L."/>
            <person name="Flores J."/>
        </authorList>
    </citation>
    <scope>NUCLEOTIDE SEQUENCE</scope>
    <source>
        <tissue evidence="1">Cladode</tissue>
    </source>
</reference>
<dbReference type="AlphaFoldDB" id="A0A7C8YX23"/>
<organism evidence="1">
    <name type="scientific">Opuntia streptacantha</name>
    <name type="common">Prickly pear cactus</name>
    <name type="synonym">Opuntia cardona</name>
    <dbReference type="NCBI Taxonomy" id="393608"/>
    <lineage>
        <taxon>Eukaryota</taxon>
        <taxon>Viridiplantae</taxon>
        <taxon>Streptophyta</taxon>
        <taxon>Embryophyta</taxon>
        <taxon>Tracheophyta</taxon>
        <taxon>Spermatophyta</taxon>
        <taxon>Magnoliopsida</taxon>
        <taxon>eudicotyledons</taxon>
        <taxon>Gunneridae</taxon>
        <taxon>Pentapetalae</taxon>
        <taxon>Caryophyllales</taxon>
        <taxon>Cactineae</taxon>
        <taxon>Cactaceae</taxon>
        <taxon>Opuntioideae</taxon>
        <taxon>Opuntia</taxon>
    </lineage>
</organism>
<dbReference type="EMBL" id="GISG01065047">
    <property type="protein sequence ID" value="MBA4628193.1"/>
    <property type="molecule type" value="Transcribed_RNA"/>
</dbReference>
<evidence type="ECO:0000313" key="1">
    <source>
        <dbReference type="EMBL" id="MBA4628193.1"/>
    </source>
</evidence>
<sequence length="110" mass="11995">MINRQYYIEAWGSQAVECVAAAPPASNRSCSSIVSHKGIPLVSGKQRTKNPHGIMAIPKTPYDHSSFFLPSHIRIGSNTDPKMAACLTNDVAQFLTQVGNNSIMYISNML</sequence>
<protein>
    <submittedName>
        <fullName evidence="1">Uncharacterized protein</fullName>
    </submittedName>
</protein>
<name>A0A7C8YX23_OPUST</name>
<accession>A0A7C8YX23</accession>
<reference evidence="1" key="2">
    <citation type="submission" date="2020-07" db="EMBL/GenBank/DDBJ databases">
        <authorList>
            <person name="Vera ALvarez R."/>
            <person name="Arias-Moreno D.M."/>
            <person name="Jimenez-Jacinto V."/>
            <person name="Jimenez-Bremont J.F."/>
            <person name="Swaminathan K."/>
            <person name="Moose S.P."/>
            <person name="Guerrero-Gonzalez M.L."/>
            <person name="Marino-Ramirez L."/>
            <person name="Landsman D."/>
            <person name="Rodriguez-Kessler M."/>
            <person name="Delgado-Sanchez P."/>
        </authorList>
    </citation>
    <scope>NUCLEOTIDE SEQUENCE</scope>
    <source>
        <tissue evidence="1">Cladode</tissue>
    </source>
</reference>